<keyword evidence="6 9" id="KW-0378">Hydrolase</keyword>
<comment type="caution">
    <text evidence="11">The sequence shown here is derived from an EMBL/GenBank/DDBJ whole genome shotgun (WGS) entry which is preliminary data.</text>
</comment>
<feature type="binding site" evidence="10">
    <location>
        <position position="72"/>
    </location>
    <ligand>
        <name>Mg(2+)</name>
        <dbReference type="ChEBI" id="CHEBI:18420"/>
        <label>1</label>
        <note>catalytic</note>
    </ligand>
</feature>
<comment type="similarity">
    <text evidence="2 9">Belongs to the inositol monophosphatase superfamily. CysQ family.</text>
</comment>
<feature type="binding site" evidence="10">
    <location>
        <position position="94"/>
    </location>
    <ligand>
        <name>Mg(2+)</name>
        <dbReference type="ChEBI" id="CHEBI:18420"/>
        <label>1</label>
        <note>catalytic</note>
    </ligand>
</feature>
<dbReference type="NCBIfam" id="TIGR01331">
    <property type="entry name" value="bisphos_cysQ"/>
    <property type="match status" value="1"/>
</dbReference>
<feature type="binding site" evidence="9">
    <location>
        <position position="91"/>
    </location>
    <ligand>
        <name>Mg(2+)</name>
        <dbReference type="ChEBI" id="CHEBI:18420"/>
        <label>1</label>
    </ligand>
</feature>
<comment type="cofactor">
    <cofactor evidence="9 10">
        <name>Mg(2+)</name>
        <dbReference type="ChEBI" id="CHEBI:18420"/>
    </cofactor>
</comment>
<feature type="binding site" evidence="9">
    <location>
        <position position="232"/>
    </location>
    <ligand>
        <name>Mg(2+)</name>
        <dbReference type="ChEBI" id="CHEBI:18420"/>
        <label>2</label>
    </ligand>
</feature>
<feature type="binding site" evidence="9">
    <location>
        <position position="72"/>
    </location>
    <ligand>
        <name>substrate</name>
    </ligand>
</feature>
<dbReference type="GO" id="GO:0000103">
    <property type="term" value="P:sulfate assimilation"/>
    <property type="evidence" value="ECO:0007669"/>
    <property type="project" value="TreeGrafter"/>
</dbReference>
<dbReference type="GO" id="GO:0046854">
    <property type="term" value="P:phosphatidylinositol phosphate biosynthetic process"/>
    <property type="evidence" value="ECO:0007669"/>
    <property type="project" value="InterPro"/>
</dbReference>
<dbReference type="Gene3D" id="3.40.190.80">
    <property type="match status" value="1"/>
</dbReference>
<evidence type="ECO:0000256" key="3">
    <source>
        <dbReference type="ARBA" id="ARBA00022475"/>
    </source>
</evidence>
<comment type="subcellular location">
    <subcellularLocation>
        <location evidence="9">Cell inner membrane</location>
        <topology evidence="9">Peripheral membrane protein</topology>
        <orientation evidence="9">Cytoplasmic side</orientation>
    </subcellularLocation>
</comment>
<evidence type="ECO:0000256" key="9">
    <source>
        <dbReference type="HAMAP-Rule" id="MF_02095"/>
    </source>
</evidence>
<proteinExistence type="inferred from homology"/>
<keyword evidence="7 9" id="KW-0460">Magnesium</keyword>
<reference evidence="11 12" key="1">
    <citation type="journal article" date="2018" name="Microbiome">
        <title>Fine metagenomic profile of the Mediterranean stratified and mixed water columns revealed by assembly and recruitment.</title>
        <authorList>
            <person name="Haro-Moreno J.M."/>
            <person name="Lopez-Perez M."/>
            <person name="De La Torre J.R."/>
            <person name="Picazo A."/>
            <person name="Camacho A."/>
            <person name="Rodriguez-Valera F."/>
        </authorList>
    </citation>
    <scope>NUCLEOTIDE SEQUENCE [LARGE SCALE GENOMIC DNA]</scope>
    <source>
        <strain evidence="11">MED-G50</strain>
    </source>
</reference>
<evidence type="ECO:0000256" key="1">
    <source>
        <dbReference type="ARBA" id="ARBA00001625"/>
    </source>
</evidence>
<dbReference type="PROSITE" id="PS00630">
    <property type="entry name" value="IMP_2"/>
    <property type="match status" value="1"/>
</dbReference>
<dbReference type="InterPro" id="IPR020583">
    <property type="entry name" value="Inositol_monoP_metal-BS"/>
</dbReference>
<dbReference type="Gene3D" id="3.30.540.10">
    <property type="entry name" value="Fructose-1,6-Bisphosphatase, subunit A, domain 1"/>
    <property type="match status" value="1"/>
</dbReference>
<gene>
    <name evidence="9 11" type="primary">cysQ</name>
    <name evidence="11" type="ORF">DBW64_01255</name>
</gene>
<accession>A0A368EMI8</accession>
<protein>
    <recommendedName>
        <fullName evidence="9">3'(2'),5'-bisphosphate nucleotidase CysQ</fullName>
        <ecNumber evidence="9">3.1.3.7</ecNumber>
    </recommendedName>
    <alternativeName>
        <fullName evidence="9">3'(2'),5-bisphosphonucleoside 3'(2')-phosphohydrolase</fullName>
    </alternativeName>
    <alternativeName>
        <fullName evidence="9">3'-phosphoadenosine 5'-phosphate phosphatase</fullName>
        <shortName evidence="9">PAP phosphatase</shortName>
    </alternativeName>
</protein>
<evidence type="ECO:0000313" key="11">
    <source>
        <dbReference type="EMBL" id="RCL85279.1"/>
    </source>
</evidence>
<feature type="binding site" evidence="10">
    <location>
        <position position="91"/>
    </location>
    <ligand>
        <name>Mg(2+)</name>
        <dbReference type="ChEBI" id="CHEBI:18420"/>
        <label>1</label>
        <note>catalytic</note>
    </ligand>
</feature>
<evidence type="ECO:0000256" key="7">
    <source>
        <dbReference type="ARBA" id="ARBA00022842"/>
    </source>
</evidence>
<dbReference type="SUPFAM" id="SSF56655">
    <property type="entry name" value="Carbohydrate phosphatase"/>
    <property type="match status" value="1"/>
</dbReference>
<organism evidence="11 12">
    <name type="scientific">PS1 clade bacterium</name>
    <dbReference type="NCBI Taxonomy" id="2175152"/>
    <lineage>
        <taxon>Bacteria</taxon>
        <taxon>Pseudomonadati</taxon>
        <taxon>Pseudomonadota</taxon>
        <taxon>Alphaproteobacteria</taxon>
        <taxon>PS1 clade</taxon>
    </lineage>
</organism>
<comment type="catalytic activity">
    <reaction evidence="1 9">
        <text>adenosine 3',5'-bisphosphate + H2O = AMP + phosphate</text>
        <dbReference type="Rhea" id="RHEA:10040"/>
        <dbReference type="ChEBI" id="CHEBI:15377"/>
        <dbReference type="ChEBI" id="CHEBI:43474"/>
        <dbReference type="ChEBI" id="CHEBI:58343"/>
        <dbReference type="ChEBI" id="CHEBI:456215"/>
        <dbReference type="EC" id="3.1.3.7"/>
    </reaction>
</comment>
<evidence type="ECO:0000256" key="2">
    <source>
        <dbReference type="ARBA" id="ARBA00005289"/>
    </source>
</evidence>
<dbReference type="GO" id="GO:0005886">
    <property type="term" value="C:plasma membrane"/>
    <property type="evidence" value="ECO:0007669"/>
    <property type="project" value="UniProtKB-SubCell"/>
</dbReference>
<evidence type="ECO:0000256" key="5">
    <source>
        <dbReference type="ARBA" id="ARBA00022723"/>
    </source>
</evidence>
<dbReference type="InterPro" id="IPR050725">
    <property type="entry name" value="CysQ/Inositol_MonoPase"/>
</dbReference>
<dbReference type="GO" id="GO:0000287">
    <property type="term" value="F:magnesium ion binding"/>
    <property type="evidence" value="ECO:0007669"/>
    <property type="project" value="UniProtKB-UniRule"/>
</dbReference>
<dbReference type="InterPro" id="IPR000760">
    <property type="entry name" value="Inositol_monophosphatase-like"/>
</dbReference>
<dbReference type="HAMAP" id="MF_02095">
    <property type="entry name" value="CysQ"/>
    <property type="match status" value="1"/>
</dbReference>
<dbReference type="GO" id="GO:0008441">
    <property type="term" value="F:3'(2'),5'-bisphosphate nucleotidase activity"/>
    <property type="evidence" value="ECO:0007669"/>
    <property type="project" value="UniProtKB-UniRule"/>
</dbReference>
<dbReference type="AlphaFoldDB" id="A0A368EMI8"/>
<evidence type="ECO:0000313" key="12">
    <source>
        <dbReference type="Proteomes" id="UP000252289"/>
    </source>
</evidence>
<name>A0A368EMI8_9PROT</name>
<feature type="binding site" evidence="9">
    <location>
        <position position="91"/>
    </location>
    <ligand>
        <name>Mg(2+)</name>
        <dbReference type="ChEBI" id="CHEBI:18420"/>
        <label>2</label>
    </ligand>
</feature>
<feature type="binding site" evidence="10">
    <location>
        <position position="232"/>
    </location>
    <ligand>
        <name>Mg(2+)</name>
        <dbReference type="ChEBI" id="CHEBI:18420"/>
        <label>1</label>
        <note>catalytic</note>
    </ligand>
</feature>
<dbReference type="CDD" id="cd01638">
    <property type="entry name" value="CysQ"/>
    <property type="match status" value="1"/>
</dbReference>
<sequence length="273" mass="30207">MSEFDPSNPDHIYFLCSLALKAGKNAMVYFHQDIEVETKDNDTPVTIADREGEEIIIQGIESRFSKIQIIGEENSENGLPDTIEDKFFLLDPLDGTKEFINKRTDFTVNIGFIDKTAPICGIVYAPALNRLFFTLDGKAYETDIAPDDKMINHENTLHSKLSNAKEIRVRPTPDDGLVVVASRSHLSPETEAFLKELKVKEIVSAGSSLKFCLLATGEADIYPRHGRTMEWDTAAAHALLCAAGGVVHNIDGSILGYGKRKRGLDNPYFIAST</sequence>
<dbReference type="EMBL" id="QOQK01000003">
    <property type="protein sequence ID" value="RCL85279.1"/>
    <property type="molecule type" value="Genomic_DNA"/>
</dbReference>
<feature type="binding site" evidence="9">
    <location>
        <begin position="93"/>
        <end position="96"/>
    </location>
    <ligand>
        <name>substrate</name>
    </ligand>
</feature>
<feature type="binding site" evidence="9">
    <location>
        <position position="94"/>
    </location>
    <ligand>
        <name>Mg(2+)</name>
        <dbReference type="ChEBI" id="CHEBI:18420"/>
        <label>2</label>
    </ligand>
</feature>
<feature type="binding site" evidence="9">
    <location>
        <position position="72"/>
    </location>
    <ligand>
        <name>Mg(2+)</name>
        <dbReference type="ChEBI" id="CHEBI:18420"/>
        <label>1</label>
    </ligand>
</feature>
<dbReference type="Pfam" id="PF00459">
    <property type="entry name" value="Inositol_P"/>
    <property type="match status" value="1"/>
</dbReference>
<dbReference type="PANTHER" id="PTHR43028">
    <property type="entry name" value="3'(2'),5'-BISPHOSPHATE NUCLEOTIDASE 1"/>
    <property type="match status" value="1"/>
</dbReference>
<feature type="binding site" evidence="10">
    <location>
        <position position="93"/>
    </location>
    <ligand>
        <name>Mg(2+)</name>
        <dbReference type="ChEBI" id="CHEBI:18420"/>
        <label>2</label>
    </ligand>
</feature>
<feature type="binding site" evidence="9">
    <location>
        <position position="232"/>
    </location>
    <ligand>
        <name>substrate</name>
    </ligand>
</feature>
<evidence type="ECO:0000256" key="6">
    <source>
        <dbReference type="ARBA" id="ARBA00022801"/>
    </source>
</evidence>
<evidence type="ECO:0000256" key="4">
    <source>
        <dbReference type="ARBA" id="ARBA00022519"/>
    </source>
</evidence>
<evidence type="ECO:0000256" key="10">
    <source>
        <dbReference type="PIRSR" id="PIRSR600760-2"/>
    </source>
</evidence>
<evidence type="ECO:0000256" key="8">
    <source>
        <dbReference type="ARBA" id="ARBA00023136"/>
    </source>
</evidence>
<dbReference type="Proteomes" id="UP000252289">
    <property type="component" value="Unassembled WGS sequence"/>
</dbReference>
<dbReference type="PANTHER" id="PTHR43028:SF5">
    <property type="entry name" value="3'(2'),5'-BISPHOSPHATE NUCLEOTIDASE 1"/>
    <property type="match status" value="1"/>
</dbReference>
<dbReference type="InterPro" id="IPR006240">
    <property type="entry name" value="CysQ"/>
</dbReference>
<dbReference type="InterPro" id="IPR020550">
    <property type="entry name" value="Inositol_monophosphatase_CS"/>
</dbReference>
<keyword evidence="5 9" id="KW-0479">Metal-binding</keyword>
<feature type="binding site" evidence="9">
    <location>
        <position position="93"/>
    </location>
    <ligand>
        <name>Mg(2+)</name>
        <dbReference type="ChEBI" id="CHEBI:18420"/>
        <label>1</label>
    </ligand>
</feature>
<keyword evidence="4 9" id="KW-0997">Cell inner membrane</keyword>
<dbReference type="EC" id="3.1.3.7" evidence="9"/>
<keyword evidence="8 9" id="KW-0472">Membrane</keyword>
<comment type="function">
    <text evidence="9">Converts adenosine-3',5'-bisphosphate (PAP) to AMP.</text>
</comment>
<dbReference type="GO" id="GO:0050427">
    <property type="term" value="P:3'-phosphoadenosine 5'-phosphosulfate metabolic process"/>
    <property type="evidence" value="ECO:0007669"/>
    <property type="project" value="TreeGrafter"/>
</dbReference>
<keyword evidence="3 9" id="KW-1003">Cell membrane</keyword>
<dbReference type="PROSITE" id="PS00629">
    <property type="entry name" value="IMP_1"/>
    <property type="match status" value="1"/>
</dbReference>